<comment type="subunit">
    <text evidence="5 15">Tightly associated with the cellulose synthase catalytic subunit.</text>
</comment>
<protein>
    <recommendedName>
        <fullName evidence="6 15">Cyclic di-GMP-binding protein</fullName>
    </recommendedName>
    <alternativeName>
        <fullName evidence="14 15">Cellulose synthase regulatory subunit</fullName>
    </alternativeName>
</protein>
<feature type="transmembrane region" description="Helical" evidence="15">
    <location>
        <begin position="714"/>
        <end position="735"/>
    </location>
</feature>
<evidence type="ECO:0000256" key="3">
    <source>
        <dbReference type="ARBA" id="ARBA00005186"/>
    </source>
</evidence>
<comment type="similarity">
    <text evidence="4 15">Belongs to the AcsB/BcsB family.</text>
</comment>
<evidence type="ECO:0000313" key="17">
    <source>
        <dbReference type="Proteomes" id="UP000265938"/>
    </source>
</evidence>
<keyword evidence="10 15" id="KW-0812">Transmembrane</keyword>
<keyword evidence="7 15" id="KW-1003">Cell membrane</keyword>
<dbReference type="EMBL" id="QYSE01000003">
    <property type="protein sequence ID" value="RJF34455.1"/>
    <property type="molecule type" value="Genomic_DNA"/>
</dbReference>
<reference evidence="16 17" key="1">
    <citation type="submission" date="2018-09" db="EMBL/GenBank/DDBJ databases">
        <title>Identification of marine bacteria producing industrial enzymes.</title>
        <authorList>
            <person name="Cheng T.H."/>
            <person name="Saidin J."/>
            <person name="Muhd D.D."/>
            <person name="Isa M.N.M."/>
            <person name="Bakar M.F.A."/>
            <person name="Ismail N."/>
        </authorList>
    </citation>
    <scope>NUCLEOTIDE SEQUENCE [LARGE SCALE GENOMIC DNA]</scope>
    <source>
        <strain evidence="16 17">MNAD 1.6</strain>
    </source>
</reference>
<dbReference type="PRINTS" id="PR01440">
    <property type="entry name" value="CELLSNTHASEB"/>
</dbReference>
<sequence>MIRTFLTLLFAVITLSLSGWAISAEPLSNKAIFDHGYPEQAPIESMTLSFEKLGLSKFKLDGVSNSTRVDFTNRLDKLGKKLTLDFSYTTSPSLIGRVSHLKIFLNENLVTVLPIDDKNTPIGTVAERSIVLNPKLIKDFNQIRFELVGYYDMVCQDDYSKAIWAELSKSSRISIDRQALALESLLEYFPAPFFDSRDYNKVTLPFIFASQPDENTLEAATTLSSFFGAQAKWRKAQFPVQINATPTEHSVVFATNDNKPDFLLNYPNVDKPTVEIISSPTHRYAKVLLVLGKDTAQLKEAVVGLVFGYKVMTGRSATIDAISNLPLRKAYDAPLWVRSDRPVSFDEFIEYPTQLQSEGYRGLPVRLDLRFAPDLFTWRENGIPITLNYRNTPVEQNMLSRLNMLINGKFVDGFILDNEGGKTITTNTLLPLLSDFNPTQTRQDFELTGLDLTTNNQLTYDFNFAVVKTGECSAIPAGGEFGAIDGSSTIDVSDFHHYIAMPNLRAFASGGFPFTKYADLHQSTLVMEANASVNAISLLLNFAGHLGAITGYPAHRLEIQFPSNQLALNDKDIIIIGKADSFLTSLAKDSALSVLINNNQRIVDQAIYNGAYDTKGAEKIKVNISSIGRLAVMSGFQSPFDSDRSVVSLIASNESAYTLLTDALLNEDKTAQIMGSSAIINSQGIKTIKTDEQYFVGHVPIHTLIWFHFSDRPVLLAILSLLTLLLISFMLWRVLALLTKKRLSEGDQA</sequence>
<dbReference type="AlphaFoldDB" id="A0A3A3EZJ5"/>
<evidence type="ECO:0000256" key="9">
    <source>
        <dbReference type="ARBA" id="ARBA00022636"/>
    </source>
</evidence>
<evidence type="ECO:0000256" key="13">
    <source>
        <dbReference type="ARBA" id="ARBA00023136"/>
    </source>
</evidence>
<evidence type="ECO:0000256" key="2">
    <source>
        <dbReference type="ARBA" id="ARBA00004377"/>
    </source>
</evidence>
<evidence type="ECO:0000313" key="16">
    <source>
        <dbReference type="EMBL" id="RJF34455.1"/>
    </source>
</evidence>
<comment type="function">
    <text evidence="1 15">Binds the cellulose synthase activator, bis-(3'-5') cyclic diguanylic acid (c-di-GMP).</text>
</comment>
<dbReference type="Gene3D" id="2.60.120.260">
    <property type="entry name" value="Galactose-binding domain-like"/>
    <property type="match status" value="2"/>
</dbReference>
<evidence type="ECO:0000256" key="1">
    <source>
        <dbReference type="ARBA" id="ARBA00002057"/>
    </source>
</evidence>
<evidence type="ECO:0000256" key="15">
    <source>
        <dbReference type="RuleBase" id="RU365021"/>
    </source>
</evidence>
<keyword evidence="13 15" id="KW-0472">Membrane</keyword>
<dbReference type="Proteomes" id="UP000265938">
    <property type="component" value="Unassembled WGS sequence"/>
</dbReference>
<evidence type="ECO:0000256" key="11">
    <source>
        <dbReference type="ARBA" id="ARBA00022916"/>
    </source>
</evidence>
<name>A0A3A3EZJ5_9GAMM</name>
<comment type="subcellular location">
    <subcellularLocation>
        <location evidence="2">Cell inner membrane</location>
        <topology evidence="2">Single-pass membrane protein</topology>
    </subcellularLocation>
</comment>
<dbReference type="GO" id="GO:0030244">
    <property type="term" value="P:cellulose biosynthetic process"/>
    <property type="evidence" value="ECO:0007669"/>
    <property type="project" value="UniProtKB-KW"/>
</dbReference>
<keyword evidence="12 15" id="KW-1133">Transmembrane helix</keyword>
<accession>A0A3A3EZJ5</accession>
<keyword evidence="9 15" id="KW-0973">c-di-GMP</keyword>
<organism evidence="16 17">
    <name type="scientific">Pseudoalteromonas gelatinilytica</name>
    <dbReference type="NCBI Taxonomy" id="1703256"/>
    <lineage>
        <taxon>Bacteria</taxon>
        <taxon>Pseudomonadati</taxon>
        <taxon>Pseudomonadota</taxon>
        <taxon>Gammaproteobacteria</taxon>
        <taxon>Alteromonadales</taxon>
        <taxon>Pseudoalteromonadaceae</taxon>
        <taxon>Pseudoalteromonas</taxon>
    </lineage>
</organism>
<keyword evidence="8 15" id="KW-0997">Cell inner membrane</keyword>
<dbReference type="UniPathway" id="UPA00694"/>
<dbReference type="Pfam" id="PF03170">
    <property type="entry name" value="BcsB"/>
    <property type="match status" value="1"/>
</dbReference>
<evidence type="ECO:0000256" key="12">
    <source>
        <dbReference type="ARBA" id="ARBA00022989"/>
    </source>
</evidence>
<evidence type="ECO:0000256" key="4">
    <source>
        <dbReference type="ARBA" id="ARBA00010714"/>
    </source>
</evidence>
<dbReference type="RefSeq" id="WP_119853412.1">
    <property type="nucleotide sequence ID" value="NZ_QYSE01000003.1"/>
</dbReference>
<dbReference type="InterPro" id="IPR018513">
    <property type="entry name" value="Cell_synthase_bac"/>
</dbReference>
<dbReference type="InterPro" id="IPR003920">
    <property type="entry name" value="Cell_synth_B"/>
</dbReference>
<dbReference type="PANTHER" id="PTHR39083">
    <property type="entry name" value="CYCLIC DI-GMP-BINDING PROTEIN"/>
    <property type="match status" value="1"/>
</dbReference>
<dbReference type="GO" id="GO:0005886">
    <property type="term" value="C:plasma membrane"/>
    <property type="evidence" value="ECO:0007669"/>
    <property type="project" value="UniProtKB-SubCell"/>
</dbReference>
<comment type="caution">
    <text evidence="16">The sequence shown here is derived from an EMBL/GenBank/DDBJ whole genome shotgun (WGS) entry which is preliminary data.</text>
</comment>
<comment type="pathway">
    <text evidence="3 15">Glycan metabolism; bacterial cellulose biosynthesis.</text>
</comment>
<evidence type="ECO:0000256" key="7">
    <source>
        <dbReference type="ARBA" id="ARBA00022475"/>
    </source>
</evidence>
<evidence type="ECO:0000256" key="10">
    <source>
        <dbReference type="ARBA" id="ARBA00022692"/>
    </source>
</evidence>
<dbReference type="NCBIfam" id="NF008323">
    <property type="entry name" value="PRK11114.1-1"/>
    <property type="match status" value="1"/>
</dbReference>
<gene>
    <name evidence="16" type="ORF">D4741_13795</name>
</gene>
<dbReference type="PANTHER" id="PTHR39083:SF1">
    <property type="entry name" value="CYCLIC DI-GMP-BINDING PROTEIN"/>
    <property type="match status" value="1"/>
</dbReference>
<evidence type="ECO:0000256" key="14">
    <source>
        <dbReference type="ARBA" id="ARBA00033444"/>
    </source>
</evidence>
<keyword evidence="11 15" id="KW-0135">Cellulose biosynthesis</keyword>
<evidence type="ECO:0000256" key="6">
    <source>
        <dbReference type="ARBA" id="ARBA00021844"/>
    </source>
</evidence>
<proteinExistence type="inferred from homology"/>
<dbReference type="GO" id="GO:0006011">
    <property type="term" value="P:UDP-alpha-D-glucose metabolic process"/>
    <property type="evidence" value="ECO:0007669"/>
    <property type="project" value="InterPro"/>
</dbReference>
<evidence type="ECO:0000256" key="5">
    <source>
        <dbReference type="ARBA" id="ARBA00011437"/>
    </source>
</evidence>
<evidence type="ECO:0000256" key="8">
    <source>
        <dbReference type="ARBA" id="ARBA00022519"/>
    </source>
</evidence>